<evidence type="ECO:0000256" key="4">
    <source>
        <dbReference type="ARBA" id="ARBA00022475"/>
    </source>
</evidence>
<keyword evidence="13" id="KW-0325">Glycoprotein</keyword>
<dbReference type="AlphaFoldDB" id="A0A6J2T4A9"/>
<feature type="domain" description="Aminopeptidase N-like N-terminal" evidence="22">
    <location>
        <begin position="80"/>
        <end position="268"/>
    </location>
</feature>
<dbReference type="Pfam" id="PF11838">
    <property type="entry name" value="ERAP1_C"/>
    <property type="match status" value="1"/>
</dbReference>
<dbReference type="InterPro" id="IPR024571">
    <property type="entry name" value="ERAP1-like_C_dom"/>
</dbReference>
<dbReference type="Pfam" id="PF01433">
    <property type="entry name" value="Peptidase_M1"/>
    <property type="match status" value="1"/>
</dbReference>
<comment type="similarity">
    <text evidence="2 18">Belongs to the peptidase M1 family.</text>
</comment>
<evidence type="ECO:0000256" key="6">
    <source>
        <dbReference type="ARBA" id="ARBA00022670"/>
    </source>
</evidence>
<keyword evidence="8 19" id="KW-0732">Signal</keyword>
<dbReference type="PANTHER" id="PTHR11533">
    <property type="entry name" value="PROTEASE M1 ZINC METALLOPROTEASE"/>
    <property type="match status" value="1"/>
</dbReference>
<keyword evidence="11 18" id="KW-0482">Metalloprotease</keyword>
<evidence type="ECO:0000256" key="1">
    <source>
        <dbReference type="ARBA" id="ARBA00004609"/>
    </source>
</evidence>
<evidence type="ECO:0000256" key="13">
    <source>
        <dbReference type="ARBA" id="ARBA00023180"/>
    </source>
</evidence>
<dbReference type="PRINTS" id="PR00756">
    <property type="entry name" value="ALADIPTASE"/>
</dbReference>
<evidence type="ECO:0000256" key="12">
    <source>
        <dbReference type="ARBA" id="ARBA00023136"/>
    </source>
</evidence>
<dbReference type="InterPro" id="IPR034016">
    <property type="entry name" value="M1_APN-typ"/>
</dbReference>
<dbReference type="FunFam" id="2.60.40.1730:FF:000002">
    <property type="entry name" value="Aminopeptidase"/>
    <property type="match status" value="1"/>
</dbReference>
<evidence type="ECO:0000256" key="2">
    <source>
        <dbReference type="ARBA" id="ARBA00010136"/>
    </source>
</evidence>
<evidence type="ECO:0000256" key="9">
    <source>
        <dbReference type="ARBA" id="ARBA00022801"/>
    </source>
</evidence>
<evidence type="ECO:0000256" key="7">
    <source>
        <dbReference type="ARBA" id="ARBA00022723"/>
    </source>
</evidence>
<feature type="binding site" evidence="16">
    <location>
        <position position="378"/>
    </location>
    <ligand>
        <name>Zn(2+)</name>
        <dbReference type="ChEBI" id="CHEBI:29105"/>
        <note>catalytic</note>
    </ligand>
</feature>
<evidence type="ECO:0000256" key="5">
    <source>
        <dbReference type="ARBA" id="ARBA00022622"/>
    </source>
</evidence>
<dbReference type="GeneID" id="115621357"/>
<evidence type="ECO:0000256" key="18">
    <source>
        <dbReference type="RuleBase" id="RU364040"/>
    </source>
</evidence>
<evidence type="ECO:0000259" key="21">
    <source>
        <dbReference type="Pfam" id="PF11838"/>
    </source>
</evidence>
<evidence type="ECO:0000256" key="10">
    <source>
        <dbReference type="ARBA" id="ARBA00022833"/>
    </source>
</evidence>
<dbReference type="PANTHER" id="PTHR11533:SF290">
    <property type="entry name" value="AMINOPEPTIDASE"/>
    <property type="match status" value="1"/>
</dbReference>
<dbReference type="InterPro" id="IPR050344">
    <property type="entry name" value="Peptidase_M1_aminopeptidases"/>
</dbReference>
<evidence type="ECO:0000256" key="11">
    <source>
        <dbReference type="ARBA" id="ARBA00023049"/>
    </source>
</evidence>
<name>A0A6J2T4A9_DROLE</name>
<dbReference type="GO" id="GO:0070006">
    <property type="term" value="F:metalloaminopeptidase activity"/>
    <property type="evidence" value="ECO:0007669"/>
    <property type="project" value="TreeGrafter"/>
</dbReference>
<dbReference type="Pfam" id="PF17900">
    <property type="entry name" value="Peptidase_M1_N"/>
    <property type="match status" value="1"/>
</dbReference>
<evidence type="ECO:0000256" key="15">
    <source>
        <dbReference type="PIRSR" id="PIRSR634016-1"/>
    </source>
</evidence>
<dbReference type="Gene3D" id="1.25.50.20">
    <property type="match status" value="1"/>
</dbReference>
<comment type="subcellular location">
    <subcellularLocation>
        <location evidence="1">Cell membrane</location>
        <topology evidence="1">Lipid-anchor</topology>
        <topology evidence="1">GPI-anchor</topology>
    </subcellularLocation>
</comment>
<keyword evidence="14" id="KW-0449">Lipoprotein</keyword>
<evidence type="ECO:0000256" key="3">
    <source>
        <dbReference type="ARBA" id="ARBA00022438"/>
    </source>
</evidence>
<dbReference type="FunFam" id="1.10.390.10:FF:000013">
    <property type="entry name" value="Aminopeptidase N"/>
    <property type="match status" value="1"/>
</dbReference>
<evidence type="ECO:0000256" key="16">
    <source>
        <dbReference type="PIRSR" id="PIRSR634016-3"/>
    </source>
</evidence>
<dbReference type="SUPFAM" id="SSF55486">
    <property type="entry name" value="Metalloproteases ('zincins'), catalytic domain"/>
    <property type="match status" value="1"/>
</dbReference>
<dbReference type="GO" id="GO:0005615">
    <property type="term" value="C:extracellular space"/>
    <property type="evidence" value="ECO:0007669"/>
    <property type="project" value="TreeGrafter"/>
</dbReference>
<dbReference type="RefSeq" id="XP_030370839.1">
    <property type="nucleotide sequence ID" value="XM_030514979.1"/>
</dbReference>
<sequence>MARFRLISCFLLVVASFLPTQASLLSPLDDGQLETKGYYKYDDRPLDVGQHETKGYYKYDIISPRADEVANYRLPNNTEPVHYDVELTTNVHTGERAFVGVVSININVIEDTRTIVLHARQTTSTKATIRDTESATSTDIPLTIDYNSTLEFLSLTPEDNSVNFLAGTKWQLTIEYNGTLRADMGGFYLSSYTDANNEVHYLATTQFESTNARHAFPCYDEPAKRATFTITINHSPTYNAISNMPVNAERSSEGVTAFDTTPIMSTYLLAFIISDFEYTEGSFHGLPQRVYSRKGSTGQQQWALWSGLLLESSLANYFDVPFKLPKLYQAAIPDFSAGAMENWGLATYREQYMLWTKEGSTVNAKTNIANIIGHEYAHMWFGDLVSIQWWTYLWLKEGFATIFSYESDDIAYPEWNIYQIFHVSDYNSALINDAAETATPMTHYVQTPSEISGRYNTFSYAKPASVLYMFKNAWTDPVFRLGLHKYLTDNEFQSCDEWDLFDSLQQAADELNYNLPTTVANIFSSWSQQAGYPLLTVERNYEDGSFTIKQERYSNDKSTTNSKNWYVPINYAVASNPDFRDTSASFYLLNEPTLKVANDLSSNDWLILNKQSTGYYRILYDERNLELIADGLIRHTHKIHPRNRAQLLHDTYRFVATERLSQGTLLNLLVYLKNEDQYAPWSIANSIFATYDQYLRGDANYNEFQLFVINLVEDFFDKIGVNEVPGEHYLNNYLRVVLISLACQVGSEKCYVQSNNKLKQGLRDGIKIEPTLQNQIYCNGLRQTEDALYNDVLNLLLNSTIASNRVFYISALGCSQTKSQLSSFIEASIDTNNILLESERTSILSSAYSRGEVGLTASLEFLELNWEEYGKLGTGSSKPLDTAIRGIASYVVSESQRTRLNALVETVSGSELVNADLDTRVEAAINANFEWLNLHRDPLLNWIIDYQKEEEGNNGGGDGSGALTASITTIVCALMLALNKLF</sequence>
<dbReference type="InterPro" id="IPR027268">
    <property type="entry name" value="Peptidase_M4/M1_CTD_sf"/>
</dbReference>
<feature type="signal peptide" evidence="19">
    <location>
        <begin position="1"/>
        <end position="22"/>
    </location>
</feature>
<dbReference type="Gene3D" id="2.60.40.1910">
    <property type="match status" value="1"/>
</dbReference>
<dbReference type="GO" id="GO:0005737">
    <property type="term" value="C:cytoplasm"/>
    <property type="evidence" value="ECO:0007669"/>
    <property type="project" value="TreeGrafter"/>
</dbReference>
<feature type="site" description="Transition state stabilizer" evidence="17">
    <location>
        <position position="460"/>
    </location>
</feature>
<dbReference type="FunFam" id="2.60.40.1910:FF:000008">
    <property type="entry name" value="Aminopeptidase"/>
    <property type="match status" value="1"/>
</dbReference>
<dbReference type="GO" id="GO:0042277">
    <property type="term" value="F:peptide binding"/>
    <property type="evidence" value="ECO:0007669"/>
    <property type="project" value="TreeGrafter"/>
</dbReference>
<dbReference type="GO" id="GO:0008270">
    <property type="term" value="F:zinc ion binding"/>
    <property type="evidence" value="ECO:0007669"/>
    <property type="project" value="UniProtKB-UniRule"/>
</dbReference>
<keyword evidence="5" id="KW-0336">GPI-anchor</keyword>
<protein>
    <recommendedName>
        <fullName evidence="18">Aminopeptidase</fullName>
        <ecNumber evidence="18">3.4.11.-</ecNumber>
    </recommendedName>
</protein>
<feature type="domain" description="ERAP1-like C-terminal" evidence="21">
    <location>
        <begin position="605"/>
        <end position="906"/>
    </location>
</feature>
<keyword evidence="6 18" id="KW-0645">Protease</keyword>
<dbReference type="EC" id="3.4.11.-" evidence="18"/>
<dbReference type="InterPro" id="IPR001930">
    <property type="entry name" value="Peptidase_M1"/>
</dbReference>
<dbReference type="Gene3D" id="2.60.40.1730">
    <property type="entry name" value="tricorn interacting facor f3 domain"/>
    <property type="match status" value="1"/>
</dbReference>
<keyword evidence="9 18" id="KW-0378">Hydrolase</keyword>
<dbReference type="OrthoDB" id="510539at2759"/>
<dbReference type="GO" id="GO:0043171">
    <property type="term" value="P:peptide catabolic process"/>
    <property type="evidence" value="ECO:0007669"/>
    <property type="project" value="TreeGrafter"/>
</dbReference>
<feature type="binding site" evidence="16">
    <location>
        <position position="374"/>
    </location>
    <ligand>
        <name>Zn(2+)</name>
        <dbReference type="ChEBI" id="CHEBI:29105"/>
        <note>catalytic</note>
    </ligand>
</feature>
<dbReference type="GO" id="GO:0098552">
    <property type="term" value="C:side of membrane"/>
    <property type="evidence" value="ECO:0007669"/>
    <property type="project" value="UniProtKB-KW"/>
</dbReference>
<evidence type="ECO:0000259" key="22">
    <source>
        <dbReference type="Pfam" id="PF17900"/>
    </source>
</evidence>
<comment type="cofactor">
    <cofactor evidence="16 18">
        <name>Zn(2+)</name>
        <dbReference type="ChEBI" id="CHEBI:29105"/>
    </cofactor>
    <text evidence="16 18">Binds 1 zinc ion per subunit.</text>
</comment>
<dbReference type="GO" id="GO:0006508">
    <property type="term" value="P:proteolysis"/>
    <property type="evidence" value="ECO:0007669"/>
    <property type="project" value="UniProtKB-KW"/>
</dbReference>
<feature type="chain" id="PRO_5026693370" description="Aminopeptidase" evidence="19">
    <location>
        <begin position="23"/>
        <end position="982"/>
    </location>
</feature>
<keyword evidence="3 18" id="KW-0031">Aminopeptidase</keyword>
<evidence type="ECO:0000256" key="17">
    <source>
        <dbReference type="PIRSR" id="PIRSR634016-4"/>
    </source>
</evidence>
<keyword evidence="12" id="KW-0472">Membrane</keyword>
<feature type="active site" description="Proton acceptor" evidence="15">
    <location>
        <position position="375"/>
    </location>
</feature>
<gene>
    <name evidence="24" type="primary">LOC115621357</name>
</gene>
<dbReference type="InterPro" id="IPR014782">
    <property type="entry name" value="Peptidase_M1_dom"/>
</dbReference>
<accession>A0A6J2T4A9</accession>
<dbReference type="Gene3D" id="1.10.390.10">
    <property type="entry name" value="Neutral Protease Domain 2"/>
    <property type="match status" value="1"/>
</dbReference>
<evidence type="ECO:0000313" key="24">
    <source>
        <dbReference type="RefSeq" id="XP_030370839.1"/>
    </source>
</evidence>
<evidence type="ECO:0000256" key="19">
    <source>
        <dbReference type="SAM" id="SignalP"/>
    </source>
</evidence>
<organism evidence="23 24">
    <name type="scientific">Drosophila lebanonensis</name>
    <name type="common">Fruit fly</name>
    <name type="synonym">Scaptodrosophila lebanonensis</name>
    <dbReference type="NCBI Taxonomy" id="7225"/>
    <lineage>
        <taxon>Eukaryota</taxon>
        <taxon>Metazoa</taxon>
        <taxon>Ecdysozoa</taxon>
        <taxon>Arthropoda</taxon>
        <taxon>Hexapoda</taxon>
        <taxon>Insecta</taxon>
        <taxon>Pterygota</taxon>
        <taxon>Neoptera</taxon>
        <taxon>Endopterygota</taxon>
        <taxon>Diptera</taxon>
        <taxon>Brachycera</taxon>
        <taxon>Muscomorpha</taxon>
        <taxon>Ephydroidea</taxon>
        <taxon>Drosophilidae</taxon>
        <taxon>Scaptodrosophila</taxon>
    </lineage>
</organism>
<dbReference type="InterPro" id="IPR045357">
    <property type="entry name" value="Aminopeptidase_N-like_N"/>
</dbReference>
<evidence type="ECO:0000256" key="14">
    <source>
        <dbReference type="ARBA" id="ARBA00023288"/>
    </source>
</evidence>
<keyword evidence="7 16" id="KW-0479">Metal-binding</keyword>
<evidence type="ECO:0000256" key="8">
    <source>
        <dbReference type="ARBA" id="ARBA00022729"/>
    </source>
</evidence>
<evidence type="ECO:0000259" key="20">
    <source>
        <dbReference type="Pfam" id="PF01433"/>
    </source>
</evidence>
<dbReference type="GO" id="GO:0005886">
    <property type="term" value="C:plasma membrane"/>
    <property type="evidence" value="ECO:0007669"/>
    <property type="project" value="UniProtKB-SubCell"/>
</dbReference>
<feature type="domain" description="Peptidase M1 membrane alanine aminopeptidase" evidence="20">
    <location>
        <begin position="314"/>
        <end position="526"/>
    </location>
</feature>
<keyword evidence="23" id="KW-1185">Reference proteome</keyword>
<keyword evidence="4" id="KW-1003">Cell membrane</keyword>
<dbReference type="CDD" id="cd09601">
    <property type="entry name" value="M1_APN-Q_like"/>
    <property type="match status" value="1"/>
</dbReference>
<dbReference type="Proteomes" id="UP000504634">
    <property type="component" value="Unplaced"/>
</dbReference>
<dbReference type="InterPro" id="IPR042097">
    <property type="entry name" value="Aminopeptidase_N-like_N_sf"/>
</dbReference>
<feature type="binding site" evidence="16">
    <location>
        <position position="397"/>
    </location>
    <ligand>
        <name>Zn(2+)</name>
        <dbReference type="ChEBI" id="CHEBI:29105"/>
        <note>catalytic</note>
    </ligand>
</feature>
<evidence type="ECO:0000313" key="23">
    <source>
        <dbReference type="Proteomes" id="UP000504634"/>
    </source>
</evidence>
<reference evidence="24" key="1">
    <citation type="submission" date="2025-08" db="UniProtKB">
        <authorList>
            <consortium name="RefSeq"/>
        </authorList>
    </citation>
    <scope>IDENTIFICATION</scope>
    <source>
        <strain evidence="24">11010-0011.00</strain>
        <tissue evidence="24">Whole body</tissue>
    </source>
</reference>
<proteinExistence type="inferred from homology"/>
<keyword evidence="10 16" id="KW-0862">Zinc</keyword>
<dbReference type="SUPFAM" id="SSF63737">
    <property type="entry name" value="Leukotriene A4 hydrolase N-terminal domain"/>
    <property type="match status" value="1"/>
</dbReference>